<protein>
    <submittedName>
        <fullName evidence="2">Proteasome subunit beta</fullName>
    </submittedName>
</protein>
<keyword evidence="1" id="KW-0732">Signal</keyword>
<keyword evidence="2" id="KW-0647">Proteasome</keyword>
<feature type="chain" id="PRO_5002053718" evidence="1">
    <location>
        <begin position="18"/>
        <end position="122"/>
    </location>
</feature>
<evidence type="ECO:0000313" key="2">
    <source>
        <dbReference type="EMBL" id="JAG36139.1"/>
    </source>
</evidence>
<dbReference type="Gene3D" id="3.10.450.10">
    <property type="match status" value="1"/>
</dbReference>
<reference evidence="2" key="2">
    <citation type="submission" date="2014-07" db="EMBL/GenBank/DDBJ databases">
        <authorList>
            <person name="Hull J."/>
        </authorList>
    </citation>
    <scope>NUCLEOTIDE SEQUENCE</scope>
</reference>
<name>A0A0A9YVD8_LYGHE</name>
<sequence>MLSYWIGFIAIFTFCRAQRQEYCPGCVTITSGEEEKEAYKELEKYLEFKGYALGIGEMKGCTKQVVSGIKYTCEFESKNICGTYGCKVEFVIKAWTNTKYHDDHLRCYKKVEQYIDGRPLYY</sequence>
<feature type="signal peptide" evidence="1">
    <location>
        <begin position="1"/>
        <end position="17"/>
    </location>
</feature>
<dbReference type="EMBL" id="GBHO01007465">
    <property type="protein sequence ID" value="JAG36139.1"/>
    <property type="molecule type" value="Transcribed_RNA"/>
</dbReference>
<accession>A0A0A9YVD8</accession>
<gene>
    <name evidence="2" type="primary">prcB_1</name>
    <name evidence="2" type="ORF">CM83_10190</name>
</gene>
<dbReference type="AlphaFoldDB" id="A0A0A9YVD8"/>
<dbReference type="GO" id="GO:0000502">
    <property type="term" value="C:proteasome complex"/>
    <property type="evidence" value="ECO:0007669"/>
    <property type="project" value="UniProtKB-KW"/>
</dbReference>
<proteinExistence type="predicted"/>
<organism evidence="2">
    <name type="scientific">Lygus hesperus</name>
    <name type="common">Western plant bug</name>
    <dbReference type="NCBI Taxonomy" id="30085"/>
    <lineage>
        <taxon>Eukaryota</taxon>
        <taxon>Metazoa</taxon>
        <taxon>Ecdysozoa</taxon>
        <taxon>Arthropoda</taxon>
        <taxon>Hexapoda</taxon>
        <taxon>Insecta</taxon>
        <taxon>Pterygota</taxon>
        <taxon>Neoptera</taxon>
        <taxon>Paraneoptera</taxon>
        <taxon>Hemiptera</taxon>
        <taxon>Heteroptera</taxon>
        <taxon>Panheteroptera</taxon>
        <taxon>Cimicomorpha</taxon>
        <taxon>Miridae</taxon>
        <taxon>Mirini</taxon>
        <taxon>Lygus</taxon>
    </lineage>
</organism>
<reference evidence="2" key="1">
    <citation type="journal article" date="2014" name="PLoS ONE">
        <title>Transcriptome-Based Identification of ABC Transporters in the Western Tarnished Plant Bug Lygus hesperus.</title>
        <authorList>
            <person name="Hull J.J."/>
            <person name="Chaney K."/>
            <person name="Geib S.M."/>
            <person name="Fabrick J.A."/>
            <person name="Brent C.S."/>
            <person name="Walsh D."/>
            <person name="Lavine L.C."/>
        </authorList>
    </citation>
    <scope>NUCLEOTIDE SEQUENCE</scope>
</reference>
<evidence type="ECO:0000256" key="1">
    <source>
        <dbReference type="SAM" id="SignalP"/>
    </source>
</evidence>